<comment type="subunit">
    <text evidence="11">Heterotetramer of 2 PyrK and 2 PyrD type B subunits.</text>
</comment>
<evidence type="ECO:0000313" key="14">
    <source>
        <dbReference type="Proteomes" id="UP001595880"/>
    </source>
</evidence>
<dbReference type="RefSeq" id="WP_390197040.1">
    <property type="nucleotide sequence ID" value="NZ_JBHSDV010000001.1"/>
</dbReference>
<evidence type="ECO:0000313" key="13">
    <source>
        <dbReference type="EMBL" id="MFC4387341.1"/>
    </source>
</evidence>
<evidence type="ECO:0000256" key="2">
    <source>
        <dbReference type="ARBA" id="ARBA00022448"/>
    </source>
</evidence>
<dbReference type="InterPro" id="IPR023455">
    <property type="entry name" value="Dihydroorotate_DHASE_ETsu"/>
</dbReference>
<dbReference type="NCBIfam" id="NF000799">
    <property type="entry name" value="PRK00054.1-4"/>
    <property type="match status" value="1"/>
</dbReference>
<dbReference type="InterPro" id="IPR037117">
    <property type="entry name" value="Dihydroorotate_DH_ele_sf"/>
</dbReference>
<keyword evidence="4 11" id="KW-0001">2Fe-2S</keyword>
<organism evidence="13 14">
    <name type="scientific">Gracilibacillus marinus</name>
    <dbReference type="NCBI Taxonomy" id="630535"/>
    <lineage>
        <taxon>Bacteria</taxon>
        <taxon>Bacillati</taxon>
        <taxon>Bacillota</taxon>
        <taxon>Bacilli</taxon>
        <taxon>Bacillales</taxon>
        <taxon>Bacillaceae</taxon>
        <taxon>Gracilibacillus</taxon>
    </lineage>
</organism>
<feature type="binding site" evidence="11">
    <location>
        <begin position="73"/>
        <end position="74"/>
    </location>
    <ligand>
        <name>FAD</name>
        <dbReference type="ChEBI" id="CHEBI:57692"/>
    </ligand>
</feature>
<feature type="binding site" evidence="11">
    <location>
        <position position="239"/>
    </location>
    <ligand>
        <name>[2Fe-2S] cluster</name>
        <dbReference type="ChEBI" id="CHEBI:190135"/>
    </ligand>
</feature>
<dbReference type="HAMAP" id="MF_01211">
    <property type="entry name" value="DHODB_Fe_S_bind"/>
    <property type="match status" value="1"/>
</dbReference>
<accession>A0ABV8VW70</accession>
<dbReference type="InterPro" id="IPR008333">
    <property type="entry name" value="Cbr1-like_FAD-bd_dom"/>
</dbReference>
<keyword evidence="14" id="KW-1185">Reference proteome</keyword>
<dbReference type="PRINTS" id="PR00409">
    <property type="entry name" value="PHDIOXRDTASE"/>
</dbReference>
<comment type="caution">
    <text evidence="13">The sequence shown here is derived from an EMBL/GenBank/DDBJ whole genome shotgun (WGS) entry which is preliminary data.</text>
</comment>
<evidence type="ECO:0000256" key="11">
    <source>
        <dbReference type="HAMAP-Rule" id="MF_01211"/>
    </source>
</evidence>
<evidence type="ECO:0000256" key="7">
    <source>
        <dbReference type="ARBA" id="ARBA00022975"/>
    </source>
</evidence>
<evidence type="ECO:0000256" key="10">
    <source>
        <dbReference type="ARBA" id="ARBA00023014"/>
    </source>
</evidence>
<reference evidence="14" key="1">
    <citation type="journal article" date="2019" name="Int. J. Syst. Evol. Microbiol.">
        <title>The Global Catalogue of Microorganisms (GCM) 10K type strain sequencing project: providing services to taxonomists for standard genome sequencing and annotation.</title>
        <authorList>
            <consortium name="The Broad Institute Genomics Platform"/>
            <consortium name="The Broad Institute Genome Sequencing Center for Infectious Disease"/>
            <person name="Wu L."/>
            <person name="Ma J."/>
        </authorList>
    </citation>
    <scope>NUCLEOTIDE SEQUENCE [LARGE SCALE GENOMIC DNA]</scope>
    <source>
        <strain evidence="14">KACC 14058</strain>
    </source>
</reference>
<dbReference type="InterPro" id="IPR050353">
    <property type="entry name" value="PyrK_electron_transfer"/>
</dbReference>
<name>A0ABV8VW70_9BACI</name>
<evidence type="ECO:0000256" key="4">
    <source>
        <dbReference type="ARBA" id="ARBA00022714"/>
    </source>
</evidence>
<dbReference type="CDD" id="cd06218">
    <property type="entry name" value="DHOD_e_trans"/>
    <property type="match status" value="1"/>
</dbReference>
<dbReference type="SUPFAM" id="SSF63380">
    <property type="entry name" value="Riboflavin synthase domain-like"/>
    <property type="match status" value="1"/>
</dbReference>
<evidence type="ECO:0000256" key="5">
    <source>
        <dbReference type="ARBA" id="ARBA00022723"/>
    </source>
</evidence>
<comment type="caution">
    <text evidence="11">Lacks conserved residue(s) required for the propagation of feature annotation.</text>
</comment>
<feature type="binding site" evidence="11">
    <location>
        <position position="216"/>
    </location>
    <ligand>
        <name>[2Fe-2S] cluster</name>
        <dbReference type="ChEBI" id="CHEBI:190135"/>
    </ligand>
</feature>
<dbReference type="PROSITE" id="PS51384">
    <property type="entry name" value="FAD_FR"/>
    <property type="match status" value="1"/>
</dbReference>
<keyword evidence="5 11" id="KW-0479">Metal-binding</keyword>
<dbReference type="InterPro" id="IPR019480">
    <property type="entry name" value="Dihydroorotate_DH_Fe-S-bd"/>
</dbReference>
<keyword evidence="6 11" id="KW-0274">FAD</keyword>
<sequence>MITKKRLEIISHLQIAEATFEVTVKSDLAVELKPGQFVHILVPGHMLRRPISIANVDREQKTFTMIFKIFGEGTKKLSECRSGDYLDIILPCGSHYPIEELELEHALLVGGGIGVPPLYYLGQQLKEKGVKVTSVLGFQGKSHVFYEEKFQQLGDTYIATNDGTYGKKGFVTDIIKELDQPMDYYFSCGPTPMLQAVTTLLANEKGYISLEERMGCGVGTCYACVVPLKNDPTKNKKICKDGPVFYANEVLLG</sequence>
<evidence type="ECO:0000256" key="1">
    <source>
        <dbReference type="ARBA" id="ARBA00006422"/>
    </source>
</evidence>
<dbReference type="Pfam" id="PF10418">
    <property type="entry name" value="DHODB_Fe-S_bind"/>
    <property type="match status" value="1"/>
</dbReference>
<comment type="cofactor">
    <cofactor evidence="11">
        <name>[2Fe-2S] cluster</name>
        <dbReference type="ChEBI" id="CHEBI:190135"/>
    </cofactor>
    <text evidence="11">Binds 1 [2Fe-2S] cluster per subunit.</text>
</comment>
<evidence type="ECO:0000256" key="6">
    <source>
        <dbReference type="ARBA" id="ARBA00022827"/>
    </source>
</evidence>
<dbReference type="PANTHER" id="PTHR43513:SF3">
    <property type="entry name" value="DIHYDROOROTATE DEHYDROGENASE B (NAD(+)), ELECTRON TRANSFER SUBUNIT-RELATED"/>
    <property type="match status" value="1"/>
</dbReference>
<proteinExistence type="inferred from homology"/>
<feature type="binding site" evidence="11">
    <location>
        <position position="221"/>
    </location>
    <ligand>
        <name>[2Fe-2S] cluster</name>
        <dbReference type="ChEBI" id="CHEBI:190135"/>
    </ligand>
</feature>
<dbReference type="SUPFAM" id="SSF52343">
    <property type="entry name" value="Ferredoxin reductase-like, C-terminal NADP-linked domain"/>
    <property type="match status" value="1"/>
</dbReference>
<dbReference type="InterPro" id="IPR039261">
    <property type="entry name" value="FNR_nucleotide-bd"/>
</dbReference>
<feature type="binding site" evidence="11">
    <location>
        <begin position="49"/>
        <end position="52"/>
    </location>
    <ligand>
        <name>FAD</name>
        <dbReference type="ChEBI" id="CHEBI:57692"/>
    </ligand>
</feature>
<dbReference type="PIRSF" id="PIRSF006816">
    <property type="entry name" value="Cyc3_hyd_g"/>
    <property type="match status" value="1"/>
</dbReference>
<keyword evidence="9 11" id="KW-0408">Iron</keyword>
<dbReference type="InterPro" id="IPR017938">
    <property type="entry name" value="Riboflavin_synthase-like_b-brl"/>
</dbReference>
<comment type="similarity">
    <text evidence="1 11">Belongs to the PyrK family.</text>
</comment>
<comment type="pathway">
    <text evidence="11">Pyrimidine metabolism; UMP biosynthesis via de novo pathway; orotate from (S)-dihydroorotate (NAD(+) route): step 1/1.</text>
</comment>
<dbReference type="Gene3D" id="2.10.240.10">
    <property type="entry name" value="Dihydroorotate dehydrogenase, electron transfer subunit"/>
    <property type="match status" value="1"/>
</dbReference>
<dbReference type="EMBL" id="JBHSDV010000001">
    <property type="protein sequence ID" value="MFC4387341.1"/>
    <property type="molecule type" value="Genomic_DNA"/>
</dbReference>
<gene>
    <name evidence="11" type="primary">pyrK</name>
    <name evidence="13" type="ORF">ACFOZ1_05895</name>
</gene>
<keyword evidence="3 11" id="KW-0285">Flavoprotein</keyword>
<evidence type="ECO:0000259" key="12">
    <source>
        <dbReference type="PROSITE" id="PS51384"/>
    </source>
</evidence>
<dbReference type="PANTHER" id="PTHR43513">
    <property type="entry name" value="DIHYDROOROTATE DEHYDROGENASE B (NAD(+)), ELECTRON TRANSFER SUBUNIT"/>
    <property type="match status" value="1"/>
</dbReference>
<keyword evidence="8 11" id="KW-0249">Electron transport</keyword>
<dbReference type="Pfam" id="PF00970">
    <property type="entry name" value="FAD_binding_6"/>
    <property type="match status" value="1"/>
</dbReference>
<keyword evidence="2 11" id="KW-0813">Transport</keyword>
<keyword evidence="10 11" id="KW-0411">Iron-sulfur</keyword>
<comment type="cofactor">
    <cofactor evidence="11">
        <name>FAD</name>
        <dbReference type="ChEBI" id="CHEBI:57692"/>
    </cofactor>
    <text evidence="11">Binds 1 FAD per subunit.</text>
</comment>
<feature type="domain" description="FAD-binding FR-type" evidence="12">
    <location>
        <begin position="2"/>
        <end position="98"/>
    </location>
</feature>
<dbReference type="Gene3D" id="3.40.50.80">
    <property type="entry name" value="Nucleotide-binding domain of ferredoxin-NADP reductase (FNR) module"/>
    <property type="match status" value="1"/>
</dbReference>
<evidence type="ECO:0000256" key="8">
    <source>
        <dbReference type="ARBA" id="ARBA00022982"/>
    </source>
</evidence>
<feature type="binding site" evidence="11">
    <location>
        <position position="224"/>
    </location>
    <ligand>
        <name>[2Fe-2S] cluster</name>
        <dbReference type="ChEBI" id="CHEBI:190135"/>
    </ligand>
</feature>
<dbReference type="Proteomes" id="UP001595880">
    <property type="component" value="Unassembled WGS sequence"/>
</dbReference>
<dbReference type="Gene3D" id="2.40.30.10">
    <property type="entry name" value="Translation factors"/>
    <property type="match status" value="1"/>
</dbReference>
<dbReference type="InterPro" id="IPR017927">
    <property type="entry name" value="FAD-bd_FR_type"/>
</dbReference>
<protein>
    <recommendedName>
        <fullName evidence="11">Dihydroorotate dehydrogenase B (NAD(+)), electron transfer subunit</fullName>
    </recommendedName>
    <alternativeName>
        <fullName evidence="11">Dihydroorotate oxidase B, electron transfer subunit</fullName>
    </alternativeName>
</protein>
<evidence type="ECO:0000256" key="3">
    <source>
        <dbReference type="ARBA" id="ARBA00022630"/>
    </source>
</evidence>
<dbReference type="InterPro" id="IPR012165">
    <property type="entry name" value="Cyt_c3_hydrogenase_gsu"/>
</dbReference>
<evidence type="ECO:0000256" key="9">
    <source>
        <dbReference type="ARBA" id="ARBA00023004"/>
    </source>
</evidence>
<comment type="function">
    <text evidence="11">Responsible for channeling the electrons from the oxidation of dihydroorotate from the FMN redox center in the PyrD type B subunit to the ultimate electron acceptor NAD(+).</text>
</comment>
<keyword evidence="7 11" id="KW-0665">Pyrimidine biosynthesis</keyword>